<sequence length="686" mass="76885">MIPLVSRSTRLPRHVARLQWLRRPLLARQAFTTSVVRQHDPRDDSEKVNLSTPKSTLDLKDGINKLDQDTQFRQTSKEKCKTSRLAALKKRNRGLDTGKVEGKSTEDTRRYILGQPADKPIRARFAPSPTGYLHLGSLRTALFNNLVAKASEGGEFILRIEDTDQASTPGSSDISKNRLVPDAEERIFKDLEWAGLSWAEGPDKGGPYGPYRQSERLDTYKDHVKTLVDNGSAYRCFCKSSVLEAQKRALHEAGKSTAYPGTCRSIPRSESDQRAAAGEAHVVRLDSGRFGTPKFKDAIYGPFQKKEPEEDFVLMKTDGYPTYHLANVVDDHLMKITHVIRGEEWLISTPKHLALYEAFGWQPPTFAHLGLLVSNDGSKLSKRNDSVNLSTYIDQNIFPMALQAWLANLGASFKKGVCAPRFLEDVAEALTFKFTRGGIKLNPQKLDFFQHEYRNLLFRIPLLEHTPREQVLIRDNLLKPLVSKVHAITASSEISAGEYTPIHPRGTSIPWPAPLTRVPALLSSEASQQAYAFKVLVQETARYASAADIARLLPYFFWRPPPSIYRAALAAEPVRRDLFNLVHEAVHASPDAWELALDRLLERVPSGQAPDLHTILRLVAIGSSDAVGKTSRVLFSVLGQDEWRFRTDLVRSLLDELELGGQDIRQKWLDEATALTPEAKDTAVTE</sequence>
<evidence type="ECO:0000256" key="1">
    <source>
        <dbReference type="ARBA" id="ARBA00012835"/>
    </source>
</evidence>
<keyword evidence="11" id="KW-1185">Reference proteome</keyword>
<dbReference type="EMBL" id="JAADYS010000207">
    <property type="protein sequence ID" value="KAF4471413.1"/>
    <property type="molecule type" value="Genomic_DNA"/>
</dbReference>
<keyword evidence="5 7" id="KW-0030">Aminoacyl-tRNA synthetase</keyword>
<dbReference type="InterPro" id="IPR000924">
    <property type="entry name" value="Glu/Gln-tRNA-synth"/>
</dbReference>
<dbReference type="InterPro" id="IPR004527">
    <property type="entry name" value="Glu-tRNA-ligase_bac/mito"/>
</dbReference>
<dbReference type="Pfam" id="PF00749">
    <property type="entry name" value="tRNA-synt_1c"/>
    <property type="match status" value="1"/>
</dbReference>
<evidence type="ECO:0000256" key="8">
    <source>
        <dbReference type="SAM" id="MobiDB-lite"/>
    </source>
</evidence>
<feature type="region of interest" description="Disordered" evidence="8">
    <location>
        <begin position="34"/>
        <end position="54"/>
    </location>
</feature>
<evidence type="ECO:0000256" key="5">
    <source>
        <dbReference type="ARBA" id="ARBA00023146"/>
    </source>
</evidence>
<dbReference type="GO" id="GO:0004818">
    <property type="term" value="F:glutamate-tRNA ligase activity"/>
    <property type="evidence" value="ECO:0007669"/>
    <property type="project" value="UniProtKB-EC"/>
</dbReference>
<dbReference type="InterPro" id="IPR020058">
    <property type="entry name" value="Glu/Gln-tRNA-synth_Ib_cat-dom"/>
</dbReference>
<gene>
    <name evidence="10" type="ORF">FALBO_1660</name>
</gene>
<evidence type="ECO:0000259" key="9">
    <source>
        <dbReference type="Pfam" id="PF00749"/>
    </source>
</evidence>
<feature type="compositionally biased region" description="Basic and acidic residues" evidence="8">
    <location>
        <begin position="37"/>
        <end position="47"/>
    </location>
</feature>
<dbReference type="PRINTS" id="PR00987">
    <property type="entry name" value="TRNASYNTHGLU"/>
</dbReference>
<dbReference type="InterPro" id="IPR014729">
    <property type="entry name" value="Rossmann-like_a/b/a_fold"/>
</dbReference>
<dbReference type="Gene3D" id="3.40.50.620">
    <property type="entry name" value="HUPs"/>
    <property type="match status" value="1"/>
</dbReference>
<evidence type="ECO:0000313" key="11">
    <source>
        <dbReference type="Proteomes" id="UP000554235"/>
    </source>
</evidence>
<dbReference type="InterPro" id="IPR049940">
    <property type="entry name" value="GluQ/Sye"/>
</dbReference>
<proteinExistence type="inferred from homology"/>
<keyword evidence="4 7" id="KW-0067">ATP-binding</keyword>
<dbReference type="PANTHER" id="PTHR43311">
    <property type="entry name" value="GLUTAMATE--TRNA LIGASE"/>
    <property type="match status" value="1"/>
</dbReference>
<comment type="similarity">
    <text evidence="7">Belongs to the class-I aminoacyl-tRNA synthetase family.</text>
</comment>
<feature type="domain" description="Glutamyl/glutaminyl-tRNA synthetase class Ib catalytic" evidence="9">
    <location>
        <begin position="121"/>
        <end position="414"/>
    </location>
</feature>
<dbReference type="GO" id="GO:0005524">
    <property type="term" value="F:ATP binding"/>
    <property type="evidence" value="ECO:0007669"/>
    <property type="project" value="UniProtKB-KW"/>
</dbReference>
<keyword evidence="2 7" id="KW-0436">Ligase</keyword>
<keyword evidence="7" id="KW-0648">Protein biosynthesis</keyword>
<dbReference type="EC" id="6.1.1.17" evidence="1"/>
<name>A0A8H4LNL5_9HYPO</name>
<organism evidence="10 11">
    <name type="scientific">Fusarium albosuccineum</name>
    <dbReference type="NCBI Taxonomy" id="1237068"/>
    <lineage>
        <taxon>Eukaryota</taxon>
        <taxon>Fungi</taxon>
        <taxon>Dikarya</taxon>
        <taxon>Ascomycota</taxon>
        <taxon>Pezizomycotina</taxon>
        <taxon>Sordariomycetes</taxon>
        <taxon>Hypocreomycetidae</taxon>
        <taxon>Hypocreales</taxon>
        <taxon>Nectriaceae</taxon>
        <taxon>Fusarium</taxon>
        <taxon>Fusarium decemcellulare species complex</taxon>
    </lineage>
</organism>
<protein>
    <recommendedName>
        <fullName evidence="1">glutamate--tRNA ligase</fullName>
        <ecNumber evidence="1">6.1.1.17</ecNumber>
    </recommendedName>
    <alternativeName>
        <fullName evidence="6">Glutamyl-tRNA synthetase</fullName>
    </alternativeName>
</protein>
<evidence type="ECO:0000256" key="6">
    <source>
        <dbReference type="ARBA" id="ARBA00030865"/>
    </source>
</evidence>
<dbReference type="GO" id="GO:0006424">
    <property type="term" value="P:glutamyl-tRNA aminoacylation"/>
    <property type="evidence" value="ECO:0007669"/>
    <property type="project" value="InterPro"/>
</dbReference>
<dbReference type="SUPFAM" id="SSF52374">
    <property type="entry name" value="Nucleotidylyl transferase"/>
    <property type="match status" value="1"/>
</dbReference>
<keyword evidence="3 7" id="KW-0547">Nucleotide-binding</keyword>
<dbReference type="NCBIfam" id="TIGR00464">
    <property type="entry name" value="gltX_bact"/>
    <property type="match status" value="1"/>
</dbReference>
<dbReference type="CDD" id="cd00808">
    <property type="entry name" value="GluRS_core"/>
    <property type="match status" value="1"/>
</dbReference>
<evidence type="ECO:0000256" key="3">
    <source>
        <dbReference type="ARBA" id="ARBA00022741"/>
    </source>
</evidence>
<dbReference type="OrthoDB" id="428822at2759"/>
<dbReference type="GO" id="GO:0008270">
    <property type="term" value="F:zinc ion binding"/>
    <property type="evidence" value="ECO:0007669"/>
    <property type="project" value="InterPro"/>
</dbReference>
<dbReference type="AlphaFoldDB" id="A0A8H4LNL5"/>
<dbReference type="GO" id="GO:0005739">
    <property type="term" value="C:mitochondrion"/>
    <property type="evidence" value="ECO:0007669"/>
    <property type="project" value="TreeGrafter"/>
</dbReference>
<evidence type="ECO:0000256" key="2">
    <source>
        <dbReference type="ARBA" id="ARBA00022598"/>
    </source>
</evidence>
<evidence type="ECO:0000313" key="10">
    <source>
        <dbReference type="EMBL" id="KAF4471413.1"/>
    </source>
</evidence>
<comment type="caution">
    <text evidence="10">The sequence shown here is derived from an EMBL/GenBank/DDBJ whole genome shotgun (WGS) entry which is preliminary data.</text>
</comment>
<dbReference type="InterPro" id="IPR033910">
    <property type="entry name" value="GluRS_core"/>
</dbReference>
<evidence type="ECO:0000256" key="4">
    <source>
        <dbReference type="ARBA" id="ARBA00022840"/>
    </source>
</evidence>
<accession>A0A8H4LNL5</accession>
<dbReference type="Proteomes" id="UP000554235">
    <property type="component" value="Unassembled WGS sequence"/>
</dbReference>
<evidence type="ECO:0000256" key="7">
    <source>
        <dbReference type="RuleBase" id="RU363037"/>
    </source>
</evidence>
<dbReference type="PANTHER" id="PTHR43311:SF2">
    <property type="entry name" value="GLUTAMATE--TRNA LIGASE, MITOCHONDRIAL-RELATED"/>
    <property type="match status" value="1"/>
</dbReference>
<reference evidence="10 11" key="1">
    <citation type="submission" date="2020-01" db="EMBL/GenBank/DDBJ databases">
        <title>Identification and distribution of gene clusters putatively required for synthesis of sphingolipid metabolism inhibitors in phylogenetically diverse species of the filamentous fungus Fusarium.</title>
        <authorList>
            <person name="Kim H.-S."/>
            <person name="Busman M."/>
            <person name="Brown D.W."/>
            <person name="Divon H."/>
            <person name="Uhlig S."/>
            <person name="Proctor R.H."/>
        </authorList>
    </citation>
    <scope>NUCLEOTIDE SEQUENCE [LARGE SCALE GENOMIC DNA]</scope>
    <source>
        <strain evidence="10 11">NRRL 20459</strain>
    </source>
</reference>